<evidence type="ECO:0000313" key="3">
    <source>
        <dbReference type="Proteomes" id="UP000009168"/>
    </source>
</evidence>
<keyword evidence="1" id="KW-0472">Membrane</keyword>
<sequence length="103" mass="12046">MKMKINQKLFMKKKNKMIRKSKLIILLIPKINKMDILTKISNRIIKPLKLNKLIQIYLNMVALNFNSSTILLMINLITITQTFNKTININKTVMMITISNLVN</sequence>
<gene>
    <name evidence="2" type="ORF">TTHERM_000320009</name>
</gene>
<keyword evidence="1 2" id="KW-0812">Transmembrane</keyword>
<keyword evidence="3" id="KW-1185">Reference proteome</keyword>
<keyword evidence="1" id="KW-1133">Transmembrane helix</keyword>
<proteinExistence type="predicted"/>
<reference evidence="3" key="1">
    <citation type="journal article" date="2006" name="PLoS Biol.">
        <title>Macronuclear genome sequence of the ciliate Tetrahymena thermophila, a model eukaryote.</title>
        <authorList>
            <person name="Eisen J.A."/>
            <person name="Coyne R.S."/>
            <person name="Wu M."/>
            <person name="Wu D."/>
            <person name="Thiagarajan M."/>
            <person name="Wortman J.R."/>
            <person name="Badger J.H."/>
            <person name="Ren Q."/>
            <person name="Amedeo P."/>
            <person name="Jones K.M."/>
            <person name="Tallon L.J."/>
            <person name="Delcher A.L."/>
            <person name="Salzberg S.L."/>
            <person name="Silva J.C."/>
            <person name="Haas B.J."/>
            <person name="Majoros W.H."/>
            <person name="Farzad M."/>
            <person name="Carlton J.M."/>
            <person name="Smith R.K. Jr."/>
            <person name="Garg J."/>
            <person name="Pearlman R.E."/>
            <person name="Karrer K.M."/>
            <person name="Sun L."/>
            <person name="Manning G."/>
            <person name="Elde N.C."/>
            <person name="Turkewitz A.P."/>
            <person name="Asai D.J."/>
            <person name="Wilkes D.E."/>
            <person name="Wang Y."/>
            <person name="Cai H."/>
            <person name="Collins K."/>
            <person name="Stewart B.A."/>
            <person name="Lee S.R."/>
            <person name="Wilamowska K."/>
            <person name="Weinberg Z."/>
            <person name="Ruzzo W.L."/>
            <person name="Wloga D."/>
            <person name="Gaertig J."/>
            <person name="Frankel J."/>
            <person name="Tsao C.-C."/>
            <person name="Gorovsky M.A."/>
            <person name="Keeling P.J."/>
            <person name="Waller R.F."/>
            <person name="Patron N.J."/>
            <person name="Cherry J.M."/>
            <person name="Stover N.A."/>
            <person name="Krieger C.J."/>
            <person name="del Toro C."/>
            <person name="Ryder H.F."/>
            <person name="Williamson S.C."/>
            <person name="Barbeau R.A."/>
            <person name="Hamilton E.P."/>
            <person name="Orias E."/>
        </authorList>
    </citation>
    <scope>NUCLEOTIDE SEQUENCE [LARGE SCALE GENOMIC DNA]</scope>
    <source>
        <strain evidence="3">SB210</strain>
    </source>
</reference>
<dbReference type="EMBL" id="GG662743">
    <property type="protein sequence ID" value="EWS75143.1"/>
    <property type="molecule type" value="Genomic_DNA"/>
</dbReference>
<dbReference type="InParanoid" id="W7XEL3"/>
<organism evidence="2 3">
    <name type="scientific">Tetrahymena thermophila (strain SB210)</name>
    <dbReference type="NCBI Taxonomy" id="312017"/>
    <lineage>
        <taxon>Eukaryota</taxon>
        <taxon>Sar</taxon>
        <taxon>Alveolata</taxon>
        <taxon>Ciliophora</taxon>
        <taxon>Intramacronucleata</taxon>
        <taxon>Oligohymenophorea</taxon>
        <taxon>Hymenostomatida</taxon>
        <taxon>Tetrahymenina</taxon>
        <taxon>Tetrahymenidae</taxon>
        <taxon>Tetrahymena</taxon>
    </lineage>
</organism>
<accession>W7XEL3</accession>
<dbReference type="AlphaFoldDB" id="W7XEL3"/>
<protein>
    <submittedName>
        <fullName evidence="2">Transmembrane protein, putative</fullName>
    </submittedName>
</protein>
<evidence type="ECO:0000256" key="1">
    <source>
        <dbReference type="SAM" id="Phobius"/>
    </source>
</evidence>
<evidence type="ECO:0000313" key="2">
    <source>
        <dbReference type="EMBL" id="EWS75143.1"/>
    </source>
</evidence>
<name>W7XEL3_TETTS</name>
<dbReference type="RefSeq" id="XP_012652299.1">
    <property type="nucleotide sequence ID" value="XM_012796845.1"/>
</dbReference>
<feature type="transmembrane region" description="Helical" evidence="1">
    <location>
        <begin position="57"/>
        <end position="77"/>
    </location>
</feature>
<dbReference type="KEGG" id="tet:TTHERM_000320009"/>
<dbReference type="GeneID" id="24438426"/>
<dbReference type="Proteomes" id="UP000009168">
    <property type="component" value="Unassembled WGS sequence"/>
</dbReference>